<protein>
    <submittedName>
        <fullName evidence="6">Sugar ABC transporter substrate-binding protein</fullName>
    </submittedName>
</protein>
<feature type="domain" description="Polysaccharide export protein N-terminal" evidence="4">
    <location>
        <begin position="32"/>
        <end position="118"/>
    </location>
</feature>
<dbReference type="STRING" id="370622.LA66_18300"/>
<dbReference type="InterPro" id="IPR058781">
    <property type="entry name" value="HH_AprE-like"/>
</dbReference>
<keyword evidence="2" id="KW-0175">Coiled coil</keyword>
<organism evidence="6 7">
    <name type="scientific">Aureimonas altamirensis</name>
    <dbReference type="NCBI Taxonomy" id="370622"/>
    <lineage>
        <taxon>Bacteria</taxon>
        <taxon>Pseudomonadati</taxon>
        <taxon>Pseudomonadota</taxon>
        <taxon>Alphaproteobacteria</taxon>
        <taxon>Hyphomicrobiales</taxon>
        <taxon>Aurantimonadaceae</taxon>
        <taxon>Aureimonas</taxon>
    </lineage>
</organism>
<keyword evidence="1 3" id="KW-0732">Signal</keyword>
<dbReference type="Proteomes" id="UP000030826">
    <property type="component" value="Unassembled WGS sequence"/>
</dbReference>
<feature type="signal peptide" evidence="3">
    <location>
        <begin position="1"/>
        <end position="29"/>
    </location>
</feature>
<dbReference type="Pfam" id="PF02563">
    <property type="entry name" value="Poly_export"/>
    <property type="match status" value="1"/>
</dbReference>
<comment type="caution">
    <text evidence="6">The sequence shown here is derived from an EMBL/GenBank/DDBJ whole genome shotgun (WGS) entry which is preliminary data.</text>
</comment>
<dbReference type="PANTHER" id="PTHR33619">
    <property type="entry name" value="POLYSACCHARIDE EXPORT PROTEIN GFCE-RELATED"/>
    <property type="match status" value="1"/>
</dbReference>
<evidence type="ECO:0000259" key="5">
    <source>
        <dbReference type="Pfam" id="PF25994"/>
    </source>
</evidence>
<dbReference type="InterPro" id="IPR049712">
    <property type="entry name" value="Poly_export"/>
</dbReference>
<dbReference type="InterPro" id="IPR003715">
    <property type="entry name" value="Poly_export_N"/>
</dbReference>
<evidence type="ECO:0000256" key="2">
    <source>
        <dbReference type="SAM" id="Coils"/>
    </source>
</evidence>
<reference evidence="6 7" key="1">
    <citation type="submission" date="2014-09" db="EMBL/GenBank/DDBJ databases">
        <title>Isolation and characterization of Aurantimonas altamirensis ON-56566 from clinical sample following a dog bite.</title>
        <authorList>
            <person name="Eshaghi A."/>
            <person name="Li A."/>
            <person name="Shahinas D."/>
            <person name="Bahn P."/>
            <person name="Kus J.V."/>
            <person name="Patel S.N."/>
        </authorList>
    </citation>
    <scope>NUCLEOTIDE SEQUENCE [LARGE SCALE GENOMIC DNA]</scope>
    <source>
        <strain evidence="6 7">ON-56566</strain>
    </source>
</reference>
<dbReference type="EMBL" id="JRFJ01000006">
    <property type="protein sequence ID" value="KHJ53352.1"/>
    <property type="molecule type" value="Genomic_DNA"/>
</dbReference>
<evidence type="ECO:0000313" key="6">
    <source>
        <dbReference type="EMBL" id="KHJ53352.1"/>
    </source>
</evidence>
<accession>A0A0B1Q369</accession>
<feature type="coiled-coil region" evidence="2">
    <location>
        <begin position="229"/>
        <end position="351"/>
    </location>
</feature>
<evidence type="ECO:0000256" key="1">
    <source>
        <dbReference type="ARBA" id="ARBA00022729"/>
    </source>
</evidence>
<dbReference type="AlphaFoldDB" id="A0A0B1Q369"/>
<proteinExistence type="predicted"/>
<dbReference type="Gene3D" id="3.30.1950.10">
    <property type="entry name" value="wza like domain"/>
    <property type="match status" value="1"/>
</dbReference>
<feature type="chain" id="PRO_5002080399" evidence="3">
    <location>
        <begin position="30"/>
        <end position="419"/>
    </location>
</feature>
<gene>
    <name evidence="6" type="ORF">LA66_18300</name>
</gene>
<feature type="domain" description="AprE-like long alpha-helical hairpin" evidence="5">
    <location>
        <begin position="174"/>
        <end position="356"/>
    </location>
</feature>
<dbReference type="Pfam" id="PF25994">
    <property type="entry name" value="HH_AprE"/>
    <property type="match status" value="1"/>
</dbReference>
<evidence type="ECO:0000313" key="7">
    <source>
        <dbReference type="Proteomes" id="UP000030826"/>
    </source>
</evidence>
<dbReference type="PANTHER" id="PTHR33619:SF3">
    <property type="entry name" value="POLYSACCHARIDE EXPORT PROTEIN GFCE-RELATED"/>
    <property type="match status" value="1"/>
</dbReference>
<evidence type="ECO:0000259" key="4">
    <source>
        <dbReference type="Pfam" id="PF02563"/>
    </source>
</evidence>
<sequence>MEAFLTLRPSFFRLAGALVVAGFCFPGSAQDSGDGYKLGAMDKLRIRVVEWQSAEGAVRDWSALGGDYLVGPDGSISLPFIGQIEAAGRTPAEIATVIGEDLQQTLGLMDRPNASVELAEFRPVFVAGDAQNPGRYPYDPDLTVLKAVSIAGGLRRATDSNMRLERDVIRATGEHDVVEANRNRLIVKRARLEAEAANRTDFDAPTELKSLPDFASMISDETAIMETRRKRLDLQLEALDDLKQLLANEVEALEKKIVAQNRQIELTRKELSGIGDLSNQGLVVNSRLLAVERTMADLETRLLDYETALLQARQEITKAQQSATDLENDRAAEIARERQQVEADIRAADLQLATNQNLVSEAMAQAPVANVGLFNENVRIDYKIVRTVEGEPREIAAEENTPVLPGDVVKVALAAIPVN</sequence>
<evidence type="ECO:0000256" key="3">
    <source>
        <dbReference type="SAM" id="SignalP"/>
    </source>
</evidence>
<dbReference type="GO" id="GO:0015159">
    <property type="term" value="F:polysaccharide transmembrane transporter activity"/>
    <property type="evidence" value="ECO:0007669"/>
    <property type="project" value="InterPro"/>
</dbReference>
<name>A0A0B1Q369_9HYPH</name>